<dbReference type="InterPro" id="IPR000073">
    <property type="entry name" value="AB_hydrolase_1"/>
</dbReference>
<dbReference type="Proteomes" id="UP000198662">
    <property type="component" value="Unassembled WGS sequence"/>
</dbReference>
<dbReference type="Gene3D" id="3.40.50.1820">
    <property type="entry name" value="alpha/beta hydrolase"/>
    <property type="match status" value="1"/>
</dbReference>
<proteinExistence type="predicted"/>
<evidence type="ECO:0000259" key="1">
    <source>
        <dbReference type="Pfam" id="PF00561"/>
    </source>
</evidence>
<sequence>MSSDEKLLTANGVELCTETFGEPGDPAVLLIHGAAHSMVNWPEALCRRLADGPRFVIRYDGRDTGRSTTSEAGAPAYTLRDLVDDAAGLIDALGLAAVHVVGMSQGAAVGQLLALDHPQRVATLTLASGTPGGPGHHHPDLPAPAPEIQALFEAEPAPVDWSDRAAAVDAIVEGERPYAARTAPFDEAAVRESAALTFDRAADLAAQMTNPFLLDAGEPWRDRLPHISAPTLVLHGTEDPMFPFGHGEALADAIPGARLLPMERTGHEIAPPRVWDEVVAAVLAHTADRTA</sequence>
<dbReference type="AlphaFoldDB" id="A0A1G9CCX1"/>
<dbReference type="STRING" id="380244.SAMN05216298_0260"/>
<dbReference type="PANTHER" id="PTHR43433:SF5">
    <property type="entry name" value="AB HYDROLASE-1 DOMAIN-CONTAINING PROTEIN"/>
    <property type="match status" value="1"/>
</dbReference>
<name>A0A1G9CCX1_9ACTN</name>
<dbReference type="PANTHER" id="PTHR43433">
    <property type="entry name" value="HYDROLASE, ALPHA/BETA FOLD FAMILY PROTEIN"/>
    <property type="match status" value="1"/>
</dbReference>
<dbReference type="EMBL" id="FNGF01000001">
    <property type="protein sequence ID" value="SDK49275.1"/>
    <property type="molecule type" value="Genomic_DNA"/>
</dbReference>
<protein>
    <submittedName>
        <fullName evidence="2">Pimeloyl-ACP methyl ester carboxylesterase</fullName>
    </submittedName>
</protein>
<dbReference type="SUPFAM" id="SSF53474">
    <property type="entry name" value="alpha/beta-Hydrolases"/>
    <property type="match status" value="1"/>
</dbReference>
<reference evidence="3" key="1">
    <citation type="submission" date="2016-10" db="EMBL/GenBank/DDBJ databases">
        <authorList>
            <person name="Varghese N."/>
            <person name="Submissions S."/>
        </authorList>
    </citation>
    <scope>NUCLEOTIDE SEQUENCE [LARGE SCALE GENOMIC DNA]</scope>
    <source>
        <strain evidence="3">CGMCC 4.3147</strain>
    </source>
</reference>
<gene>
    <name evidence="2" type="ORF">SAMN05216298_0260</name>
</gene>
<dbReference type="Pfam" id="PF00561">
    <property type="entry name" value="Abhydrolase_1"/>
    <property type="match status" value="1"/>
</dbReference>
<dbReference type="InterPro" id="IPR029058">
    <property type="entry name" value="AB_hydrolase_fold"/>
</dbReference>
<dbReference type="GO" id="GO:0004806">
    <property type="term" value="F:triacylglycerol lipase activity"/>
    <property type="evidence" value="ECO:0007669"/>
    <property type="project" value="TreeGrafter"/>
</dbReference>
<dbReference type="OrthoDB" id="8957634at2"/>
<feature type="domain" description="AB hydrolase-1" evidence="1">
    <location>
        <begin position="26"/>
        <end position="269"/>
    </location>
</feature>
<evidence type="ECO:0000313" key="2">
    <source>
        <dbReference type="EMBL" id="SDK49275.1"/>
    </source>
</evidence>
<organism evidence="2 3">
    <name type="scientific">Glycomyces sambucus</name>
    <dbReference type="NCBI Taxonomy" id="380244"/>
    <lineage>
        <taxon>Bacteria</taxon>
        <taxon>Bacillati</taxon>
        <taxon>Actinomycetota</taxon>
        <taxon>Actinomycetes</taxon>
        <taxon>Glycomycetales</taxon>
        <taxon>Glycomycetaceae</taxon>
        <taxon>Glycomyces</taxon>
    </lineage>
</organism>
<keyword evidence="3" id="KW-1185">Reference proteome</keyword>
<accession>A0A1G9CCX1</accession>
<dbReference type="GO" id="GO:0046503">
    <property type="term" value="P:glycerolipid catabolic process"/>
    <property type="evidence" value="ECO:0007669"/>
    <property type="project" value="TreeGrafter"/>
</dbReference>
<dbReference type="RefSeq" id="WP_091041460.1">
    <property type="nucleotide sequence ID" value="NZ_FNGF01000001.1"/>
</dbReference>
<dbReference type="InterPro" id="IPR050471">
    <property type="entry name" value="AB_hydrolase"/>
</dbReference>
<evidence type="ECO:0000313" key="3">
    <source>
        <dbReference type="Proteomes" id="UP000198662"/>
    </source>
</evidence>